<dbReference type="AlphaFoldDB" id="A0A914XI28"/>
<sequence>MIIQILLLLLLDSYASSSNCNPDANREFLKSLRRGGKVLSGLNTVMGGIYGFAAKALDSSNDNMFKCFAEIIKDAQENHRLSVRTTDQHFHHQNMLTLLIESNSILADCAVVREHYAPYHASNELSTEDEFRTACRQNNPNSALVKFAKFVEQHDLFVALIRVTSHRDNLYSTTGISLLNETASCAVLAEKCRETLYPNWSDKLSAKRNTTLARLAKIEEAFWKGRNALVTNYSTSARDDLHHMLLTEDFSPRNRQQAINEMHDFMTSKYPYRAWALIIFDE</sequence>
<evidence type="ECO:0000256" key="1">
    <source>
        <dbReference type="SAM" id="SignalP"/>
    </source>
</evidence>
<evidence type="ECO:0000313" key="3">
    <source>
        <dbReference type="WBParaSite" id="PSAMB.scaffold7888size6935.g30764.t1"/>
    </source>
</evidence>
<protein>
    <submittedName>
        <fullName evidence="3">Uncharacterized protein</fullName>
    </submittedName>
</protein>
<feature type="chain" id="PRO_5038126146" evidence="1">
    <location>
        <begin position="18"/>
        <end position="282"/>
    </location>
</feature>
<accession>A0A914XI28</accession>
<reference evidence="3" key="1">
    <citation type="submission" date="2022-11" db="UniProtKB">
        <authorList>
            <consortium name="WormBaseParasite"/>
        </authorList>
    </citation>
    <scope>IDENTIFICATION</scope>
</reference>
<dbReference type="Proteomes" id="UP000887566">
    <property type="component" value="Unplaced"/>
</dbReference>
<keyword evidence="1" id="KW-0732">Signal</keyword>
<name>A0A914XI28_9BILA</name>
<proteinExistence type="predicted"/>
<feature type="signal peptide" evidence="1">
    <location>
        <begin position="1"/>
        <end position="17"/>
    </location>
</feature>
<keyword evidence="2" id="KW-1185">Reference proteome</keyword>
<organism evidence="2 3">
    <name type="scientific">Plectus sambesii</name>
    <dbReference type="NCBI Taxonomy" id="2011161"/>
    <lineage>
        <taxon>Eukaryota</taxon>
        <taxon>Metazoa</taxon>
        <taxon>Ecdysozoa</taxon>
        <taxon>Nematoda</taxon>
        <taxon>Chromadorea</taxon>
        <taxon>Plectida</taxon>
        <taxon>Plectina</taxon>
        <taxon>Plectoidea</taxon>
        <taxon>Plectidae</taxon>
        <taxon>Plectus</taxon>
    </lineage>
</organism>
<evidence type="ECO:0000313" key="2">
    <source>
        <dbReference type="Proteomes" id="UP000887566"/>
    </source>
</evidence>
<dbReference type="WBParaSite" id="PSAMB.scaffold7888size6935.g30764.t1">
    <property type="protein sequence ID" value="PSAMB.scaffold7888size6935.g30764.t1"/>
    <property type="gene ID" value="PSAMB.scaffold7888size6935.g30764"/>
</dbReference>